<evidence type="ECO:0000256" key="2">
    <source>
        <dbReference type="ARBA" id="ARBA00022573"/>
    </source>
</evidence>
<keyword evidence="4 6" id="KW-0808">Transferase</keyword>
<dbReference type="HOGENOM" id="CLU_094143_0_0_9"/>
<accession>K0B3N0</accession>
<dbReference type="CDD" id="cd02440">
    <property type="entry name" value="AdoMet_MTases"/>
    <property type="match status" value="1"/>
</dbReference>
<dbReference type="STRING" id="1128398.Curi_c24750"/>
<keyword evidence="5" id="KW-0949">S-adenosyl-L-methionine</keyword>
<keyword evidence="7" id="KW-1185">Reference proteome</keyword>
<dbReference type="Gene3D" id="3.40.50.150">
    <property type="entry name" value="Vaccinia Virus protein VP39"/>
    <property type="match status" value="1"/>
</dbReference>
<evidence type="ECO:0000313" key="7">
    <source>
        <dbReference type="Proteomes" id="UP000006094"/>
    </source>
</evidence>
<dbReference type="NCBIfam" id="TIGR02469">
    <property type="entry name" value="CbiT"/>
    <property type="match status" value="1"/>
</dbReference>
<sequence>MVVKILRWIKDEEFIRGNIPMTKFEARIITIGMLEIEKGDVFLDIGGGTGSISIEASLQGAKTYVIEKEDEGIDLIRKNSERFNIEDIEIIKNIAPLGIDNIHYFNKCFIGGSSKRLEEIVRTITDKIAPDGILVANFITLNNLTKFQSLLKQNGYRNIETRLIQASIVDEKTGLLKAQNPIFIVRGIKG</sequence>
<dbReference type="Proteomes" id="UP000006094">
    <property type="component" value="Chromosome"/>
</dbReference>
<comment type="pathway">
    <text evidence="1">Cofactor biosynthesis; adenosylcobalamin biosynthesis.</text>
</comment>
<dbReference type="InterPro" id="IPR014008">
    <property type="entry name" value="Cbl_synth_MTase_CbiT"/>
</dbReference>
<dbReference type="SUPFAM" id="SSF53335">
    <property type="entry name" value="S-adenosyl-L-methionine-dependent methyltransferases"/>
    <property type="match status" value="1"/>
</dbReference>
<dbReference type="KEGG" id="cad:Curi_c24750"/>
<keyword evidence="3 6" id="KW-0489">Methyltransferase</keyword>
<organism evidence="6 7">
    <name type="scientific">Gottschalkia acidurici (strain ATCC 7906 / DSM 604 / BCRC 14475 / CIP 104303 / KCTC 5404 / NCIMB 10678 / 9a)</name>
    <name type="common">Clostridium acidurici</name>
    <dbReference type="NCBI Taxonomy" id="1128398"/>
    <lineage>
        <taxon>Bacteria</taxon>
        <taxon>Bacillati</taxon>
        <taxon>Bacillota</taxon>
        <taxon>Tissierellia</taxon>
        <taxon>Tissierellales</taxon>
        <taxon>Gottschalkiaceae</taxon>
        <taxon>Gottschalkia</taxon>
    </lineage>
</organism>
<gene>
    <name evidence="6" type="primary">cbiT</name>
    <name evidence="6" type="ordered locus">Curi_c24750</name>
</gene>
<evidence type="ECO:0000256" key="4">
    <source>
        <dbReference type="ARBA" id="ARBA00022679"/>
    </source>
</evidence>
<dbReference type="GO" id="GO:0009236">
    <property type="term" value="P:cobalamin biosynthetic process"/>
    <property type="evidence" value="ECO:0007669"/>
    <property type="project" value="UniProtKB-UniPathway"/>
</dbReference>
<evidence type="ECO:0000256" key="5">
    <source>
        <dbReference type="ARBA" id="ARBA00022691"/>
    </source>
</evidence>
<dbReference type="AlphaFoldDB" id="K0B3N0"/>
<protein>
    <submittedName>
        <fullName evidence="6">Precorrin-6y C5,15-methyltransferase, cbiT subunit CbiT</fullName>
        <ecNumber evidence="6">2.1.1.196</ecNumber>
    </submittedName>
</protein>
<dbReference type="EMBL" id="CP003326">
    <property type="protein sequence ID" value="AFS79470.1"/>
    <property type="molecule type" value="Genomic_DNA"/>
</dbReference>
<keyword evidence="2" id="KW-0169">Cobalamin biosynthesis</keyword>
<proteinExistence type="predicted"/>
<evidence type="ECO:0000313" key="6">
    <source>
        <dbReference type="EMBL" id="AFS79470.1"/>
    </source>
</evidence>
<reference evidence="6 7" key="1">
    <citation type="journal article" date="2012" name="PLoS ONE">
        <title>The purine-utilizing bacterium Clostridium acidurici 9a: a genome-guided metabolic reconsideration.</title>
        <authorList>
            <person name="Hartwich K."/>
            <person name="Poehlein A."/>
            <person name="Daniel R."/>
        </authorList>
    </citation>
    <scope>NUCLEOTIDE SEQUENCE [LARGE SCALE GENOMIC DNA]</scope>
    <source>
        <strain evidence="7">ATCC 7906 / DSM 604 / BCRC 14475 / CIP 104303 / KCTC 5404 / NCIMB 10678 / 9a</strain>
    </source>
</reference>
<name>K0B3N0_GOTA9</name>
<dbReference type="InterPro" id="IPR050714">
    <property type="entry name" value="Cobalamin_biosynth_MTase"/>
</dbReference>
<evidence type="ECO:0000256" key="3">
    <source>
        <dbReference type="ARBA" id="ARBA00022603"/>
    </source>
</evidence>
<dbReference type="PANTHER" id="PTHR43182">
    <property type="entry name" value="COBALT-PRECORRIN-6B C(15)-METHYLTRANSFERASE (DECARBOXYLATING)"/>
    <property type="match status" value="1"/>
</dbReference>
<dbReference type="PANTHER" id="PTHR43182:SF1">
    <property type="entry name" value="COBALT-PRECORRIN-7 C(5)-METHYLTRANSFERASE"/>
    <property type="match status" value="1"/>
</dbReference>
<dbReference type="UniPathway" id="UPA00148"/>
<dbReference type="EC" id="2.1.1.196" evidence="6"/>
<dbReference type="GO" id="GO:0032259">
    <property type="term" value="P:methylation"/>
    <property type="evidence" value="ECO:0007669"/>
    <property type="project" value="UniProtKB-KW"/>
</dbReference>
<dbReference type="eggNOG" id="COG2242">
    <property type="taxonomic scope" value="Bacteria"/>
</dbReference>
<evidence type="ECO:0000256" key="1">
    <source>
        <dbReference type="ARBA" id="ARBA00004953"/>
    </source>
</evidence>
<dbReference type="InterPro" id="IPR029063">
    <property type="entry name" value="SAM-dependent_MTases_sf"/>
</dbReference>
<dbReference type="GO" id="GO:0008276">
    <property type="term" value="F:protein methyltransferase activity"/>
    <property type="evidence" value="ECO:0007669"/>
    <property type="project" value="InterPro"/>
</dbReference>